<feature type="region of interest" description="Disordered" evidence="1">
    <location>
        <begin position="330"/>
        <end position="364"/>
    </location>
</feature>
<evidence type="ECO:0000313" key="5">
    <source>
        <dbReference type="EMBL" id="GAA5067432.1"/>
    </source>
</evidence>
<protein>
    <recommendedName>
        <fullName evidence="7">ABC transporter substrate-binding protein</fullName>
    </recommendedName>
</protein>
<dbReference type="InterPro" id="IPR056463">
    <property type="entry name" value="DUF7373_C"/>
</dbReference>
<accession>A0ABP9L0P5</accession>
<feature type="chain" id="PRO_5045040839" description="ABC transporter substrate-binding protein" evidence="2">
    <location>
        <begin position="24"/>
        <end position="404"/>
    </location>
</feature>
<dbReference type="Proteomes" id="UP001500603">
    <property type="component" value="Unassembled WGS sequence"/>
</dbReference>
<keyword evidence="6" id="KW-1185">Reference proteome</keyword>
<evidence type="ECO:0000259" key="4">
    <source>
        <dbReference type="Pfam" id="PF24092"/>
    </source>
</evidence>
<evidence type="ECO:0008006" key="7">
    <source>
        <dbReference type="Google" id="ProtNLM"/>
    </source>
</evidence>
<dbReference type="EMBL" id="BAABJM010000008">
    <property type="protein sequence ID" value="GAA5067432.1"/>
    <property type="molecule type" value="Genomic_DNA"/>
</dbReference>
<reference evidence="6" key="1">
    <citation type="journal article" date="2019" name="Int. J. Syst. Evol. Microbiol.">
        <title>The Global Catalogue of Microorganisms (GCM) 10K type strain sequencing project: providing services to taxonomists for standard genome sequencing and annotation.</title>
        <authorList>
            <consortium name="The Broad Institute Genomics Platform"/>
            <consortium name="The Broad Institute Genome Sequencing Center for Infectious Disease"/>
            <person name="Wu L."/>
            <person name="Ma J."/>
        </authorList>
    </citation>
    <scope>NUCLEOTIDE SEQUENCE [LARGE SCALE GENOMIC DNA]</scope>
    <source>
        <strain evidence="6">JCM 18298</strain>
    </source>
</reference>
<evidence type="ECO:0000256" key="2">
    <source>
        <dbReference type="SAM" id="SignalP"/>
    </source>
</evidence>
<sequence length="404" mass="42749">MTQVSRKRWRLAATVLSVTLVLAAVSCGSDDGDATPEVDVTKLDPGNYPTTPVDVGKDTDDQTGLLIEAGRIGAATPLVADIDSRYIHVAAGSYKVGAITGKYPAAVDGVDPEEFDAVAPGLVTGWRTQGQRRSAPNLGSSIALRVFRFGNAEQAAGAVTALSNRGSGQVATIPGYPEAKAKFDTTGYDPHLEAFLAKGDLVLNVLFEDPVSVPFEAGTPADLIKRTLDKMTDMLGQYQPTPVQEIATLAVDVDGLLSRTMPPQPGQAGSRAPRTGVFPVQTVLSYAEKPNSMRDSLLDAGVDRVALGGGAEVYRAEDAAAAARLFETQTLDDDPDSAPADPPPNLPRARCFQPVETPGRPAATSGTPQCYIVFDRYVAHVASNNVQDLHQKTAAQYELLAFER</sequence>
<feature type="domain" description="DUF7373" evidence="3">
    <location>
        <begin position="56"/>
        <end position="250"/>
    </location>
</feature>
<feature type="domain" description="DUF7373" evidence="4">
    <location>
        <begin position="256"/>
        <end position="401"/>
    </location>
</feature>
<name>A0ABP9L0P5_9NOCA</name>
<comment type="caution">
    <text evidence="5">The sequence shown here is derived from an EMBL/GenBank/DDBJ whole genome shotgun (WGS) entry which is preliminary data.</text>
</comment>
<dbReference type="RefSeq" id="WP_345499304.1">
    <property type="nucleotide sequence ID" value="NZ_BAABJM010000008.1"/>
</dbReference>
<dbReference type="PROSITE" id="PS51257">
    <property type="entry name" value="PROKAR_LIPOPROTEIN"/>
    <property type="match status" value="1"/>
</dbReference>
<gene>
    <name evidence="5" type="ORF">GCM10023318_56540</name>
</gene>
<dbReference type="Pfam" id="PF24092">
    <property type="entry name" value="DUF7373_C"/>
    <property type="match status" value="1"/>
</dbReference>
<keyword evidence="2" id="KW-0732">Signal</keyword>
<proteinExistence type="predicted"/>
<dbReference type="InterPro" id="IPR055797">
    <property type="entry name" value="DUF7373"/>
</dbReference>
<evidence type="ECO:0000259" key="3">
    <source>
        <dbReference type="Pfam" id="PF24088"/>
    </source>
</evidence>
<dbReference type="Pfam" id="PF24088">
    <property type="entry name" value="DUF7373"/>
    <property type="match status" value="1"/>
</dbReference>
<evidence type="ECO:0000313" key="6">
    <source>
        <dbReference type="Proteomes" id="UP001500603"/>
    </source>
</evidence>
<organism evidence="5 6">
    <name type="scientific">Nocardia callitridis</name>
    <dbReference type="NCBI Taxonomy" id="648753"/>
    <lineage>
        <taxon>Bacteria</taxon>
        <taxon>Bacillati</taxon>
        <taxon>Actinomycetota</taxon>
        <taxon>Actinomycetes</taxon>
        <taxon>Mycobacteriales</taxon>
        <taxon>Nocardiaceae</taxon>
        <taxon>Nocardia</taxon>
    </lineage>
</organism>
<feature type="signal peptide" evidence="2">
    <location>
        <begin position="1"/>
        <end position="23"/>
    </location>
</feature>
<evidence type="ECO:0000256" key="1">
    <source>
        <dbReference type="SAM" id="MobiDB-lite"/>
    </source>
</evidence>